<evidence type="ECO:0000313" key="1">
    <source>
        <dbReference type="EMBL" id="TYK16239.1"/>
    </source>
</evidence>
<dbReference type="EMBL" id="SSTD01008307">
    <property type="protein sequence ID" value="TYK16239.1"/>
    <property type="molecule type" value="Genomic_DNA"/>
</dbReference>
<accession>A0A5D3D1A4</accession>
<protein>
    <submittedName>
        <fullName evidence="1">Zinc finger BED domain-containing protein RICESLEEPER 2-like</fullName>
    </submittedName>
</protein>
<name>A0A5D3D1A4_CUCMM</name>
<dbReference type="AlphaFoldDB" id="A0A5D3D1A4"/>
<proteinExistence type="predicted"/>
<organism evidence="1 2">
    <name type="scientific">Cucumis melo var. makuwa</name>
    <name type="common">Oriental melon</name>
    <dbReference type="NCBI Taxonomy" id="1194695"/>
    <lineage>
        <taxon>Eukaryota</taxon>
        <taxon>Viridiplantae</taxon>
        <taxon>Streptophyta</taxon>
        <taxon>Embryophyta</taxon>
        <taxon>Tracheophyta</taxon>
        <taxon>Spermatophyta</taxon>
        <taxon>Magnoliopsida</taxon>
        <taxon>eudicotyledons</taxon>
        <taxon>Gunneridae</taxon>
        <taxon>Pentapetalae</taxon>
        <taxon>rosids</taxon>
        <taxon>fabids</taxon>
        <taxon>Cucurbitales</taxon>
        <taxon>Cucurbitaceae</taxon>
        <taxon>Benincaseae</taxon>
        <taxon>Cucumis</taxon>
    </lineage>
</organism>
<comment type="caution">
    <text evidence="1">The sequence shown here is derived from an EMBL/GenBank/DDBJ whole genome shotgun (WGS) entry which is preliminary data.</text>
</comment>
<gene>
    <name evidence="1" type="ORF">E5676_scaffold21G00030</name>
</gene>
<reference evidence="1 2" key="1">
    <citation type="submission" date="2019-08" db="EMBL/GenBank/DDBJ databases">
        <title>Draft genome sequences of two oriental melons (Cucumis melo L. var makuwa).</title>
        <authorList>
            <person name="Kwon S.-Y."/>
        </authorList>
    </citation>
    <scope>NUCLEOTIDE SEQUENCE [LARGE SCALE GENOMIC DNA]</scope>
    <source>
        <strain evidence="2">cv. Chang Bougi</strain>
        <tissue evidence="1">Leaf</tissue>
    </source>
</reference>
<evidence type="ECO:0000313" key="2">
    <source>
        <dbReference type="Proteomes" id="UP000321947"/>
    </source>
</evidence>
<sequence>MSAALHRLGQKVDLRDKNVSARRRVQPLRRQAITLATIKFARAFDKFEDNDESYRNEPPPTKHDWSMARMLLRPEIAKMKTTTVENVLRYMDVEDKQDMEYGYTKVHEELESNKEVLGQRVREICVKCLGGNISTWSHRVTSGARRDTLVEIF</sequence>
<dbReference type="Proteomes" id="UP000321947">
    <property type="component" value="Unassembled WGS sequence"/>
</dbReference>